<evidence type="ECO:0000256" key="13">
    <source>
        <dbReference type="PROSITE-ProRule" id="PRU00221"/>
    </source>
</evidence>
<comment type="function">
    <text evidence="11">Microtubule inner protein (MIP) part of the dynein-decorated doublet microtubules (DMTs) in cilia axoneme. Important for proper ciliary and flagellar beating. May act in cooperation with CFAP45 and axonemal dynein subunit DNAH11. May play a role in cell growth and/or survival.</text>
</comment>
<protein>
    <recommendedName>
        <fullName evidence="10">Cilia- and flagella-associated protein 52</fullName>
    </recommendedName>
</protein>
<dbReference type="PROSITE" id="PS00678">
    <property type="entry name" value="WD_REPEATS_1"/>
    <property type="match status" value="1"/>
</dbReference>
<dbReference type="PROSITE" id="PS50082">
    <property type="entry name" value="WD_REPEATS_2"/>
    <property type="match status" value="5"/>
</dbReference>
<evidence type="ECO:0000313" key="15">
    <source>
        <dbReference type="Proteomes" id="UP001347796"/>
    </source>
</evidence>
<feature type="repeat" description="WD" evidence="13">
    <location>
        <begin position="508"/>
        <end position="549"/>
    </location>
</feature>
<dbReference type="InterPro" id="IPR001680">
    <property type="entry name" value="WD40_rpt"/>
</dbReference>
<keyword evidence="3" id="KW-0963">Cytoplasm</keyword>
<gene>
    <name evidence="14" type="ORF">SNE40_005581</name>
</gene>
<evidence type="ECO:0000313" key="14">
    <source>
        <dbReference type="EMBL" id="KAK6187588.1"/>
    </source>
</evidence>
<dbReference type="PANTHER" id="PTHR13720">
    <property type="entry name" value="WD-40 REPEAT PROTEIN"/>
    <property type="match status" value="1"/>
</dbReference>
<dbReference type="Gene3D" id="2.130.10.10">
    <property type="entry name" value="YVTN repeat-like/Quinoprotein amine dehydrogenase"/>
    <property type="match status" value="3"/>
</dbReference>
<dbReference type="PANTHER" id="PTHR13720:SF14">
    <property type="entry name" value="CILIA- AND FLAGELLA-ASSOCIATED PROTEIN 52"/>
    <property type="match status" value="1"/>
</dbReference>
<evidence type="ECO:0000256" key="1">
    <source>
        <dbReference type="ARBA" id="ARBA00004230"/>
    </source>
</evidence>
<dbReference type="Pfam" id="PF00400">
    <property type="entry name" value="WD40"/>
    <property type="match status" value="6"/>
</dbReference>
<keyword evidence="7" id="KW-0969">Cilium</keyword>
<feature type="repeat" description="WD" evidence="13">
    <location>
        <begin position="455"/>
        <end position="496"/>
    </location>
</feature>
<feature type="repeat" description="WD" evidence="13">
    <location>
        <begin position="366"/>
        <end position="407"/>
    </location>
</feature>
<dbReference type="GO" id="GO:0031514">
    <property type="term" value="C:motile cilium"/>
    <property type="evidence" value="ECO:0007669"/>
    <property type="project" value="UniProtKB-SubCell"/>
</dbReference>
<evidence type="ECO:0000256" key="9">
    <source>
        <dbReference type="ARBA" id="ARBA00029456"/>
    </source>
</evidence>
<organism evidence="14 15">
    <name type="scientific">Patella caerulea</name>
    <name type="common">Rayed Mediterranean limpet</name>
    <dbReference type="NCBI Taxonomy" id="87958"/>
    <lineage>
        <taxon>Eukaryota</taxon>
        <taxon>Metazoa</taxon>
        <taxon>Spiralia</taxon>
        <taxon>Lophotrochozoa</taxon>
        <taxon>Mollusca</taxon>
        <taxon>Gastropoda</taxon>
        <taxon>Patellogastropoda</taxon>
        <taxon>Patelloidea</taxon>
        <taxon>Patellidae</taxon>
        <taxon>Patella</taxon>
    </lineage>
</organism>
<name>A0AAN8PXM4_PATCE</name>
<dbReference type="InterPro" id="IPR019775">
    <property type="entry name" value="WD40_repeat_CS"/>
</dbReference>
<dbReference type="InterPro" id="IPR050630">
    <property type="entry name" value="WD_repeat_EMAP"/>
</dbReference>
<evidence type="ECO:0000256" key="11">
    <source>
        <dbReference type="ARBA" id="ARBA00046056"/>
    </source>
</evidence>
<proteinExistence type="inferred from homology"/>
<feature type="repeat" description="WD" evidence="13">
    <location>
        <begin position="599"/>
        <end position="633"/>
    </location>
</feature>
<accession>A0AAN8PXM4</accession>
<reference evidence="14 15" key="1">
    <citation type="submission" date="2024-01" db="EMBL/GenBank/DDBJ databases">
        <title>The genome of the rayed Mediterranean limpet Patella caerulea (Linnaeus, 1758).</title>
        <authorList>
            <person name="Anh-Thu Weber A."/>
            <person name="Halstead-Nussloch G."/>
        </authorList>
    </citation>
    <scope>NUCLEOTIDE SEQUENCE [LARGE SCALE GENOMIC DNA]</scope>
    <source>
        <strain evidence="14">AATW-2023a</strain>
        <tissue evidence="14">Whole specimen</tissue>
    </source>
</reference>
<dbReference type="SUPFAM" id="SSF50978">
    <property type="entry name" value="WD40 repeat-like"/>
    <property type="match status" value="2"/>
</dbReference>
<comment type="subcellular location">
    <subcellularLocation>
        <location evidence="1">Cell projection</location>
        <location evidence="1">Cilium</location>
        <location evidence="1">Flagellum</location>
    </subcellularLocation>
    <subcellularLocation>
        <location evidence="2">Cytoplasm</location>
    </subcellularLocation>
</comment>
<keyword evidence="4 13" id="KW-0853">WD repeat</keyword>
<evidence type="ECO:0000256" key="7">
    <source>
        <dbReference type="ARBA" id="ARBA00023069"/>
    </source>
</evidence>
<dbReference type="PROSITE" id="PS50294">
    <property type="entry name" value="WD_REPEATS_REGION"/>
    <property type="match status" value="3"/>
</dbReference>
<evidence type="ECO:0000256" key="6">
    <source>
        <dbReference type="ARBA" id="ARBA00022846"/>
    </source>
</evidence>
<dbReference type="EMBL" id="JAZGQO010000004">
    <property type="protein sequence ID" value="KAK6187588.1"/>
    <property type="molecule type" value="Genomic_DNA"/>
</dbReference>
<comment type="similarity">
    <text evidence="9">Belongs to the CFAP52 family.</text>
</comment>
<evidence type="ECO:0000256" key="3">
    <source>
        <dbReference type="ARBA" id="ARBA00022490"/>
    </source>
</evidence>
<keyword evidence="8" id="KW-0966">Cell projection</keyword>
<feature type="repeat" description="WD" evidence="13">
    <location>
        <begin position="634"/>
        <end position="670"/>
    </location>
</feature>
<dbReference type="Proteomes" id="UP001347796">
    <property type="component" value="Unassembled WGS sequence"/>
</dbReference>
<dbReference type="FunFam" id="2.130.10.10:FF:001320">
    <property type="entry name" value="Predicted protein"/>
    <property type="match status" value="1"/>
</dbReference>
<comment type="subunit">
    <text evidence="12">Microtubule inner protein component of sperm flagellar doublet microtubules. Interacts with BRCA2. Interacts with the CCT chaperonin complex. Interacts with HSP70. Interacts with AK8. Interacts with CFAP45. Interacts with DNAI1. Interacts with IQDC.</text>
</comment>
<dbReference type="SMART" id="SM00320">
    <property type="entry name" value="WD40"/>
    <property type="match status" value="11"/>
</dbReference>
<keyword evidence="5" id="KW-0677">Repeat</keyword>
<evidence type="ECO:0000256" key="12">
    <source>
        <dbReference type="ARBA" id="ARBA00047117"/>
    </source>
</evidence>
<keyword evidence="15" id="KW-1185">Reference proteome</keyword>
<keyword evidence="6" id="KW-0282">Flagellum</keyword>
<evidence type="ECO:0000256" key="8">
    <source>
        <dbReference type="ARBA" id="ARBA00023273"/>
    </source>
</evidence>
<comment type="caution">
    <text evidence="14">The sequence shown here is derived from an EMBL/GenBank/DDBJ whole genome shotgun (WGS) entry which is preliminary data.</text>
</comment>
<dbReference type="FunFam" id="2.130.10.10:FF:000207">
    <property type="entry name" value="Cilia- and flagella-associated protein 52"/>
    <property type="match status" value="1"/>
</dbReference>
<dbReference type="GO" id="GO:0005930">
    <property type="term" value="C:axoneme"/>
    <property type="evidence" value="ECO:0007669"/>
    <property type="project" value="UniProtKB-ARBA"/>
</dbReference>
<sequence>MADLREEFNTLKLERIIGFNGSVVGGLKMHPDRKHLIYPLGCNIIIEDISKDCSQRILSKHTDEVTCLAISKSGKYLATGQVTHMGFKATIIIWDYARGEPIHNLPLLHKVKVEALTFSCDDRYLISLGGQDDGSVVVWDTITGEAICGSQAQVKSAGNTYCVCASNSKADIFVTGGENTLRVWQLDVENRKIRPTDVNLGGLKRIVKCIEMVDDQDPPYFFCGTTTGDILVVNMDSQRLQFVVPEKNKFSLGVTALAFVRISERDEHLNRDGTKTCLPTFEFLAGAGDGELGEYKIKMSVQANKVKATMVHKQNAKPWKDTSFKNKCNSITSIALRGGGHQFFVGSGHSQIYRFNYAEFKCELTKTCHSKQVNDAVFPFGTSELIVTCQDEEIRIWQLSTGKEIRRHVVSNLTCNAVCITRDGSSIYSAWADGKIRAFGFDPKTSNIVDKCVINEAHNKGVTAIACTSDGRCIISGGGEGQVRIWSVQENYDSRGKKVYRGVLVETMKEHKGSVSAIKVRDNDKECTSASTDGTCIIWDLEKKVRSQIVFANTLFQCVGYGADACHIVTCGTDRKIGYWETFDGSLIRELDGSLAGAINALDTSPDGKYFVTGGEEKLLKVWRYDEGEVTDVGIGHSAAITKVRICPNQKYIISVGQDGAILVWKFPNY</sequence>
<dbReference type="InterPro" id="IPR036322">
    <property type="entry name" value="WD40_repeat_dom_sf"/>
</dbReference>
<evidence type="ECO:0000256" key="2">
    <source>
        <dbReference type="ARBA" id="ARBA00004496"/>
    </source>
</evidence>
<dbReference type="InterPro" id="IPR015943">
    <property type="entry name" value="WD40/YVTN_repeat-like_dom_sf"/>
</dbReference>
<evidence type="ECO:0000256" key="5">
    <source>
        <dbReference type="ARBA" id="ARBA00022737"/>
    </source>
</evidence>
<evidence type="ECO:0000256" key="10">
    <source>
        <dbReference type="ARBA" id="ARBA00029552"/>
    </source>
</evidence>
<evidence type="ECO:0000256" key="4">
    <source>
        <dbReference type="ARBA" id="ARBA00022574"/>
    </source>
</evidence>
<dbReference type="AlphaFoldDB" id="A0AAN8PXM4"/>